<evidence type="ECO:0000313" key="2">
    <source>
        <dbReference type="EMBL" id="KXH32980.1"/>
    </source>
</evidence>
<dbReference type="OrthoDB" id="10561533at2759"/>
<feature type="compositionally biased region" description="Low complexity" evidence="1">
    <location>
        <begin position="34"/>
        <end position="44"/>
    </location>
</feature>
<comment type="caution">
    <text evidence="2">The sequence shown here is derived from an EMBL/GenBank/DDBJ whole genome shotgun (WGS) entry which is preliminary data.</text>
</comment>
<keyword evidence="3" id="KW-1185">Reference proteome</keyword>
<reference evidence="2 3" key="1">
    <citation type="submission" date="2014-02" db="EMBL/GenBank/DDBJ databases">
        <title>The genome sequence of Colletotrichum salicis CBS 607.94.</title>
        <authorList>
            <person name="Baroncelli R."/>
            <person name="Thon M.R."/>
        </authorList>
    </citation>
    <scope>NUCLEOTIDE SEQUENCE [LARGE SCALE GENOMIC DNA]</scope>
    <source>
        <strain evidence="2 3">CBS 607.94</strain>
    </source>
</reference>
<sequence length="197" mass="21805">MIQRRGDEDLEWKRRGSPNLTASLAKQQSKKEAAAVMPSAADSATSCAHNPKQAVVTVKGRLNKVQTVSSTLLRTLDCKDPTDAKSINSEPTVRGPTTMLAHTERVKPTMAQEQGQYGPQQRSSMKPRYAAWASNRQTWFQVRYLHVFGAWASSYEQAPQPPPSVVPQAAAFSGLFDEQFKMEKRRGYPPGQGQGRS</sequence>
<feature type="region of interest" description="Disordered" evidence="1">
    <location>
        <begin position="1"/>
        <end position="49"/>
    </location>
</feature>
<organism evidence="2 3">
    <name type="scientific">Colletotrichum salicis</name>
    <dbReference type="NCBI Taxonomy" id="1209931"/>
    <lineage>
        <taxon>Eukaryota</taxon>
        <taxon>Fungi</taxon>
        <taxon>Dikarya</taxon>
        <taxon>Ascomycota</taxon>
        <taxon>Pezizomycotina</taxon>
        <taxon>Sordariomycetes</taxon>
        <taxon>Hypocreomycetidae</taxon>
        <taxon>Glomerellales</taxon>
        <taxon>Glomerellaceae</taxon>
        <taxon>Colletotrichum</taxon>
        <taxon>Colletotrichum acutatum species complex</taxon>
    </lineage>
</organism>
<feature type="compositionally biased region" description="Basic and acidic residues" evidence="1">
    <location>
        <begin position="1"/>
        <end position="14"/>
    </location>
</feature>
<gene>
    <name evidence="2" type="ORF">CSAL01_05916</name>
</gene>
<dbReference type="AlphaFoldDB" id="A0A135SAQ4"/>
<name>A0A135SAQ4_9PEZI</name>
<feature type="compositionally biased region" description="Polar residues" evidence="1">
    <location>
        <begin position="18"/>
        <end position="27"/>
    </location>
</feature>
<dbReference type="Proteomes" id="UP000070121">
    <property type="component" value="Unassembled WGS sequence"/>
</dbReference>
<dbReference type="EMBL" id="JFFI01002459">
    <property type="protein sequence ID" value="KXH32980.1"/>
    <property type="molecule type" value="Genomic_DNA"/>
</dbReference>
<proteinExistence type="predicted"/>
<evidence type="ECO:0000256" key="1">
    <source>
        <dbReference type="SAM" id="MobiDB-lite"/>
    </source>
</evidence>
<protein>
    <submittedName>
        <fullName evidence="2">Uncharacterized protein</fullName>
    </submittedName>
</protein>
<evidence type="ECO:0000313" key="3">
    <source>
        <dbReference type="Proteomes" id="UP000070121"/>
    </source>
</evidence>
<accession>A0A135SAQ4</accession>